<gene>
    <name evidence="3" type="primary">LOC111315441</name>
</gene>
<evidence type="ECO:0000259" key="1">
    <source>
        <dbReference type="Pfam" id="PF23156"/>
    </source>
</evidence>
<keyword evidence="2" id="KW-1185">Reference proteome</keyword>
<reference evidence="3" key="1">
    <citation type="submission" date="2025-08" db="UniProtKB">
        <authorList>
            <consortium name="RefSeq"/>
        </authorList>
    </citation>
    <scope>IDENTIFICATION</scope>
    <source>
        <tissue evidence="3">Fruit stalk</tissue>
    </source>
</reference>
<organism evidence="2 3">
    <name type="scientific">Durio zibethinus</name>
    <name type="common">Durian</name>
    <dbReference type="NCBI Taxonomy" id="66656"/>
    <lineage>
        <taxon>Eukaryota</taxon>
        <taxon>Viridiplantae</taxon>
        <taxon>Streptophyta</taxon>
        <taxon>Embryophyta</taxon>
        <taxon>Tracheophyta</taxon>
        <taxon>Spermatophyta</taxon>
        <taxon>Magnoliopsida</taxon>
        <taxon>eudicotyledons</taxon>
        <taxon>Gunneridae</taxon>
        <taxon>Pentapetalae</taxon>
        <taxon>rosids</taxon>
        <taxon>malvids</taxon>
        <taxon>Malvales</taxon>
        <taxon>Malvaceae</taxon>
        <taxon>Helicteroideae</taxon>
        <taxon>Durio</taxon>
    </lineage>
</organism>
<dbReference type="KEGG" id="dzi:111315441"/>
<feature type="domain" description="DUF7054" evidence="1">
    <location>
        <begin position="68"/>
        <end position="151"/>
    </location>
</feature>
<evidence type="ECO:0000313" key="3">
    <source>
        <dbReference type="RefSeq" id="XP_022772892.1"/>
    </source>
</evidence>
<dbReference type="OrthoDB" id="651546at2759"/>
<name>A0A6P6B6U8_DURZI</name>
<sequence length="184" mass="20821">MIPRSPGSRRFSSIKDQSTSERSLHTFPLEHHLNLDIVRRREGLFRFPARLTTSPSIRFPGNDGSQRLTKLLLNVNIESTLGPVHVVISSDNTVNDLIKAAIAIYVKEKRKPLLQETDPKYFQLHYSQFSLESLKAGEKLINLGPRNFFLCLKPSSSVTSCGSEEGKMACDRLFSLTKFMELLL</sequence>
<accession>A0A6P6B6U8</accession>
<dbReference type="InterPro" id="IPR040358">
    <property type="entry name" value="At4g22758-like"/>
</dbReference>
<dbReference type="PANTHER" id="PTHR33270">
    <property type="entry name" value="BNAC05G50380D PROTEIN"/>
    <property type="match status" value="1"/>
</dbReference>
<dbReference type="Proteomes" id="UP000515121">
    <property type="component" value="Unplaced"/>
</dbReference>
<dbReference type="Pfam" id="PF23156">
    <property type="entry name" value="DUF7054"/>
    <property type="match status" value="1"/>
</dbReference>
<protein>
    <submittedName>
        <fullName evidence="3">Uncharacterized protein LOC111315441</fullName>
    </submittedName>
</protein>
<proteinExistence type="predicted"/>
<dbReference type="RefSeq" id="XP_022772892.1">
    <property type="nucleotide sequence ID" value="XM_022917157.1"/>
</dbReference>
<dbReference type="InterPro" id="IPR055482">
    <property type="entry name" value="DUF7054"/>
</dbReference>
<dbReference type="AlphaFoldDB" id="A0A6P6B6U8"/>
<dbReference type="GeneID" id="111315441"/>
<dbReference type="PANTHER" id="PTHR33270:SF7">
    <property type="entry name" value="SNRNP25 UBIQUITIN-LIKE DOMAIN-CONTAINING PROTEIN"/>
    <property type="match status" value="1"/>
</dbReference>
<evidence type="ECO:0000313" key="2">
    <source>
        <dbReference type="Proteomes" id="UP000515121"/>
    </source>
</evidence>